<dbReference type="EMBL" id="JAYMYR010000003">
    <property type="protein sequence ID" value="KAK7374954.1"/>
    <property type="molecule type" value="Genomic_DNA"/>
</dbReference>
<reference evidence="2 3" key="1">
    <citation type="submission" date="2024-01" db="EMBL/GenBank/DDBJ databases">
        <title>The genomes of 5 underutilized Papilionoideae crops provide insights into root nodulation and disease resistanc.</title>
        <authorList>
            <person name="Jiang F."/>
        </authorList>
    </citation>
    <scope>NUCLEOTIDE SEQUENCE [LARGE SCALE GENOMIC DNA]</scope>
    <source>
        <strain evidence="2">JINMINGXINNONG_FW02</strain>
        <tissue evidence="2">Leaves</tissue>
    </source>
</reference>
<name>A0AAN9NKG2_PHACN</name>
<proteinExistence type="predicted"/>
<keyword evidence="3" id="KW-1185">Reference proteome</keyword>
<feature type="chain" id="PRO_5042994050" evidence="1">
    <location>
        <begin position="16"/>
        <end position="74"/>
    </location>
</feature>
<keyword evidence="1" id="KW-0732">Signal</keyword>
<evidence type="ECO:0000313" key="2">
    <source>
        <dbReference type="EMBL" id="KAK7374954.1"/>
    </source>
</evidence>
<feature type="signal peptide" evidence="1">
    <location>
        <begin position="1"/>
        <end position="15"/>
    </location>
</feature>
<protein>
    <submittedName>
        <fullName evidence="2">Uncharacterized protein</fullName>
    </submittedName>
</protein>
<comment type="caution">
    <text evidence="2">The sequence shown here is derived from an EMBL/GenBank/DDBJ whole genome shotgun (WGS) entry which is preliminary data.</text>
</comment>
<gene>
    <name evidence="2" type="ORF">VNO80_08397</name>
</gene>
<evidence type="ECO:0000313" key="3">
    <source>
        <dbReference type="Proteomes" id="UP001374584"/>
    </source>
</evidence>
<organism evidence="2 3">
    <name type="scientific">Phaseolus coccineus</name>
    <name type="common">Scarlet runner bean</name>
    <name type="synonym">Phaseolus multiflorus</name>
    <dbReference type="NCBI Taxonomy" id="3886"/>
    <lineage>
        <taxon>Eukaryota</taxon>
        <taxon>Viridiplantae</taxon>
        <taxon>Streptophyta</taxon>
        <taxon>Embryophyta</taxon>
        <taxon>Tracheophyta</taxon>
        <taxon>Spermatophyta</taxon>
        <taxon>Magnoliopsida</taxon>
        <taxon>eudicotyledons</taxon>
        <taxon>Gunneridae</taxon>
        <taxon>Pentapetalae</taxon>
        <taxon>rosids</taxon>
        <taxon>fabids</taxon>
        <taxon>Fabales</taxon>
        <taxon>Fabaceae</taxon>
        <taxon>Papilionoideae</taxon>
        <taxon>50 kb inversion clade</taxon>
        <taxon>NPAAA clade</taxon>
        <taxon>indigoferoid/millettioid clade</taxon>
        <taxon>Phaseoleae</taxon>
        <taxon>Phaseolus</taxon>
    </lineage>
</organism>
<evidence type="ECO:0000256" key="1">
    <source>
        <dbReference type="SAM" id="SignalP"/>
    </source>
</evidence>
<dbReference type="Proteomes" id="UP001374584">
    <property type="component" value="Unassembled WGS sequence"/>
</dbReference>
<sequence length="74" mass="8763">MCILVINMLLPFFFGSPFCRCFEHHCCVPVTGYNNLTWVIISLLVPHFLNTNRWFDIDIFFSCVKLKNWNSKAF</sequence>
<dbReference type="AlphaFoldDB" id="A0AAN9NKG2"/>
<accession>A0AAN9NKG2</accession>